<keyword evidence="2" id="KW-0677">Repeat</keyword>
<dbReference type="SUPFAM" id="SSF52540">
    <property type="entry name" value="P-loop containing nucleoside triphosphate hydrolases"/>
    <property type="match status" value="1"/>
</dbReference>
<dbReference type="Pfam" id="PF20703">
    <property type="entry name" value="nSTAND1"/>
    <property type="match status" value="1"/>
</dbReference>
<dbReference type="InterPro" id="IPR035897">
    <property type="entry name" value="Toll_tir_struct_dom_sf"/>
</dbReference>
<feature type="repeat" description="WD" evidence="3">
    <location>
        <begin position="935"/>
        <end position="967"/>
    </location>
</feature>
<dbReference type="PROSITE" id="PS50294">
    <property type="entry name" value="WD_REPEATS_REGION"/>
    <property type="match status" value="14"/>
</dbReference>
<dbReference type="InterPro" id="IPR020472">
    <property type="entry name" value="WD40_PAC1"/>
</dbReference>
<dbReference type="InterPro" id="IPR049052">
    <property type="entry name" value="nSTAND1"/>
</dbReference>
<evidence type="ECO:0000256" key="4">
    <source>
        <dbReference type="SAM" id="Coils"/>
    </source>
</evidence>
<dbReference type="GO" id="GO:0007165">
    <property type="term" value="P:signal transduction"/>
    <property type="evidence" value="ECO:0007669"/>
    <property type="project" value="InterPro"/>
</dbReference>
<feature type="repeat" description="WD" evidence="3">
    <location>
        <begin position="806"/>
        <end position="847"/>
    </location>
</feature>
<reference evidence="7 8" key="1">
    <citation type="submission" date="2018-10" db="EMBL/GenBank/DDBJ databases">
        <title>Genomic Encyclopedia of Type Strains, Phase IV (KMG-IV): sequencing the most valuable type-strain genomes for metagenomic binning, comparative biology and taxonomic classification.</title>
        <authorList>
            <person name="Goeker M."/>
        </authorList>
    </citation>
    <scope>NUCLEOTIDE SEQUENCE [LARGE SCALE GENOMIC DNA]</scope>
    <source>
        <strain evidence="7 8">DSM 25586</strain>
    </source>
</reference>
<dbReference type="Pfam" id="PF00400">
    <property type="entry name" value="WD40"/>
    <property type="match status" value="14"/>
</dbReference>
<dbReference type="Proteomes" id="UP000276055">
    <property type="component" value="Unassembled WGS sequence"/>
</dbReference>
<dbReference type="InterPro" id="IPR019775">
    <property type="entry name" value="WD40_repeat_CS"/>
</dbReference>
<feature type="repeat" description="WD" evidence="3">
    <location>
        <begin position="763"/>
        <end position="804"/>
    </location>
</feature>
<feature type="repeat" description="WD" evidence="3">
    <location>
        <begin position="892"/>
        <end position="933"/>
    </location>
</feature>
<dbReference type="PANTHER" id="PTHR45333">
    <property type="entry name" value="MEMBRANE PROTEIN-RELATED"/>
    <property type="match status" value="1"/>
</dbReference>
<organism evidence="7 8">
    <name type="scientific">Arthrobacter oryzae</name>
    <dbReference type="NCBI Taxonomy" id="409290"/>
    <lineage>
        <taxon>Bacteria</taxon>
        <taxon>Bacillati</taxon>
        <taxon>Actinomycetota</taxon>
        <taxon>Actinomycetes</taxon>
        <taxon>Micrococcales</taxon>
        <taxon>Micrococcaceae</taxon>
        <taxon>Arthrobacter</taxon>
    </lineage>
</organism>
<dbReference type="Pfam" id="PF13676">
    <property type="entry name" value="TIR_2"/>
    <property type="match status" value="1"/>
</dbReference>
<dbReference type="InterPro" id="IPR000157">
    <property type="entry name" value="TIR_dom"/>
</dbReference>
<dbReference type="OrthoDB" id="134501at2"/>
<evidence type="ECO:0000313" key="8">
    <source>
        <dbReference type="Proteomes" id="UP000276055"/>
    </source>
</evidence>
<dbReference type="InterPro" id="IPR001680">
    <property type="entry name" value="WD40_rpt"/>
</dbReference>
<feature type="repeat" description="WD" evidence="3">
    <location>
        <begin position="1059"/>
        <end position="1100"/>
    </location>
</feature>
<evidence type="ECO:0000256" key="3">
    <source>
        <dbReference type="PROSITE-ProRule" id="PRU00221"/>
    </source>
</evidence>
<evidence type="ECO:0000313" key="7">
    <source>
        <dbReference type="EMBL" id="RKR13715.1"/>
    </source>
</evidence>
<dbReference type="SUPFAM" id="SSF52200">
    <property type="entry name" value="Toll/Interleukin receptor TIR domain"/>
    <property type="match status" value="1"/>
</dbReference>
<feature type="repeat" description="WD" evidence="3">
    <location>
        <begin position="1188"/>
        <end position="1229"/>
    </location>
</feature>
<dbReference type="InterPro" id="IPR027417">
    <property type="entry name" value="P-loop_NTPase"/>
</dbReference>
<dbReference type="Gene3D" id="2.130.10.10">
    <property type="entry name" value="YVTN repeat-like/Quinoprotein amine dehydrogenase"/>
    <property type="match status" value="5"/>
</dbReference>
<feature type="coiled-coil region" evidence="4">
    <location>
        <begin position="633"/>
        <end position="660"/>
    </location>
</feature>
<feature type="repeat" description="WD" evidence="3">
    <location>
        <begin position="1102"/>
        <end position="1134"/>
    </location>
</feature>
<dbReference type="PROSITE" id="PS00678">
    <property type="entry name" value="WD_REPEATS_1"/>
    <property type="match status" value="3"/>
</dbReference>
<accession>A0A495EA02</accession>
<feature type="domain" description="TIR" evidence="5">
    <location>
        <begin position="4"/>
        <end position="117"/>
    </location>
</feature>
<feature type="repeat" description="WD" evidence="3">
    <location>
        <begin position="1317"/>
        <end position="1348"/>
    </location>
</feature>
<dbReference type="InterPro" id="IPR015943">
    <property type="entry name" value="WD40/YVTN_repeat-like_dom_sf"/>
</dbReference>
<keyword evidence="1 3" id="KW-0853">WD repeat</keyword>
<evidence type="ECO:0000256" key="1">
    <source>
        <dbReference type="ARBA" id="ARBA00022574"/>
    </source>
</evidence>
<feature type="repeat" description="WD" evidence="3">
    <location>
        <begin position="1021"/>
        <end position="1062"/>
    </location>
</feature>
<dbReference type="PANTHER" id="PTHR45333:SF1">
    <property type="entry name" value="CHROMOSOME UNDETERMINED SCAFFOLD_625, WHOLE GENOME SHOTGUN SEQUENCE"/>
    <property type="match status" value="1"/>
</dbReference>
<evidence type="ECO:0000256" key="2">
    <source>
        <dbReference type="ARBA" id="ARBA00022737"/>
    </source>
</evidence>
<dbReference type="SUPFAM" id="SSF50998">
    <property type="entry name" value="Quinoprotein alcohol dehydrogenase-like"/>
    <property type="match status" value="2"/>
</dbReference>
<sequence>MSRIFLSHSSRDTRQAVALKRWLVEQDPGLTDEIFLDLDPVTGIQPGERWKEALRRSNARCEAVICLLSARWEASSECRTEFRTAESLNKLILCARLEPMSAAGITGEWQRCDLFGDGQTTQVAIEGTDSFVSFQTEGLHRLLRGLRRAGIGAEHFVWPPPTDPERAPYRGWEPLEEMDAAVFFGRDGQIVRGLDALRGMRSSGIESLFVILGPSGAGKSSFLRAGLLPRLRRDDRHFVVLDIMRPERNTLTGERGFAHSIHALRSSLGLDRPVLAEIKEACEATDAERLRGWLAEAREAAASRLPVEAAAMSPPTLVLPLDQAEELFSVDAGRQATQFLELLGLLLLTREGTAPALIVAGTIRADRYELLQTAPALTGLGSRVFDELKPMPVAEFKEVIRGPAARATSAGRPLSVQPVLVDRLLSDSAEGADTLPLLSLTLARLYADYEGAGELTLDGYEAMGGMNSVVQTEIDSLLSGDPVVRQSQLARLHTAFIPWLATINPESDQPMRRVARLKDLPADASWLIDTLVARRLLVKDERDGEIVVEVALESLLRQWTELAEWLATEREDLKEADNLERAADAWERSGCSDAWLLEGDRLAAAEFLAAKTGFRSRLDNAQGILSASRRRENDRIAEVHQRQQAEIKAARDKQEAAETHAALLRKSAHTLKAVLTVVVLVAMVAAAGFVRASIAEHEATARAREATARRLAAEGQSMLAGARPGGEVRGMEQMLAAEALMPTAEGESAIISAVVRQRYVQKIADDGAFVGGVGFSPDGRQIVSGDAEGRVRLWDANTGMPLGEPMTGYRGPANSVAFSPDGLRVVSASADGTVQLWDAHTRASVGKPMAGHVGAVNSVAFSPDGRRIVTGGADGTVRLWDASEGAAAAKPMTGHVGAVKSVAFSPDGLHVVSGGADGTVRLWDANTGAPAGAPMAGHGGAVNSVAFSPDGHLIVSAGADRTVRLWDAGTALQIGRPMTGHRNWILAVAFSPDGRRIVSGSADYTVQLWDVATREPVGEPMAGHGEEVASVAFSPDGRRVVSGMGDGTLRVWDAGTAPPIKDQGAVNSLAFSPTGDRIVSAGGDGMVRLWDADTGAPVGGPMAGHEGGVNSVAFSPDGRRIVSGGGDGMVRLWDAGTGAPVGGPMAGHEGGVNSVAFSPDGRRIVSGGADRMVRLWDAGTGAPVRGPMAGHEGGVNSVAFSPDGRRIVSGGADRMVRLWDAGTGAPVRGPMAGHEGGVNSVAFSPDGRRIVSGGADRMVRLWDAGTGAPVGGPMAGHESAVNSVAFSPDGRRIVSGSADSTVRLWEAGSETPVGEPMAGHWDAVNSVAFSPDGLRVMSGSRDSTMRSWPSPLVWSTALCAKLTQNLSREQWLEWVSMDADYIEICPGLPLPLGPQPSEGTVGQPTQGNSPSLHIEIYDKITAMAPQVPYLPTPRTGVVGWGFLERRLEAAPNMVEVRQRRNGYKKDRCTPSANWRGALSLLSHGTSCSWKVTGAVGKSIARSMPRIPVL</sequence>
<feature type="repeat" description="WD" evidence="3">
    <location>
        <begin position="978"/>
        <end position="1019"/>
    </location>
</feature>
<evidence type="ECO:0000259" key="6">
    <source>
        <dbReference type="Pfam" id="PF20703"/>
    </source>
</evidence>
<dbReference type="PROSITE" id="PS50082">
    <property type="entry name" value="WD_REPEATS_2"/>
    <property type="match status" value="14"/>
</dbReference>
<feature type="repeat" description="WD" evidence="3">
    <location>
        <begin position="849"/>
        <end position="890"/>
    </location>
</feature>
<protein>
    <submittedName>
        <fullName evidence="7">WD40 repeat protein</fullName>
    </submittedName>
</protein>
<feature type="repeat" description="WD" evidence="3">
    <location>
        <begin position="1231"/>
        <end position="1263"/>
    </location>
</feature>
<evidence type="ECO:0000259" key="5">
    <source>
        <dbReference type="Pfam" id="PF13676"/>
    </source>
</evidence>
<keyword evidence="4" id="KW-0175">Coiled coil</keyword>
<name>A0A495EA02_9MICC</name>
<dbReference type="InterPro" id="IPR011047">
    <property type="entry name" value="Quinoprotein_ADH-like_sf"/>
</dbReference>
<dbReference type="Gene3D" id="3.40.50.10140">
    <property type="entry name" value="Toll/interleukin-1 receptor homology (TIR) domain"/>
    <property type="match status" value="1"/>
</dbReference>
<dbReference type="CDD" id="cd00200">
    <property type="entry name" value="WD40"/>
    <property type="match status" value="2"/>
</dbReference>
<comment type="caution">
    <text evidence="7">The sequence shown here is derived from an EMBL/GenBank/DDBJ whole genome shotgun (WGS) entry which is preliminary data.</text>
</comment>
<feature type="domain" description="Novel STAND NTPase 1" evidence="6">
    <location>
        <begin position="168"/>
        <end position="592"/>
    </location>
</feature>
<proteinExistence type="predicted"/>
<feature type="repeat" description="WD" evidence="3">
    <location>
        <begin position="1145"/>
        <end position="1186"/>
    </location>
</feature>
<dbReference type="SMART" id="SM00320">
    <property type="entry name" value="WD40"/>
    <property type="match status" value="14"/>
</dbReference>
<dbReference type="RefSeq" id="WP_120954987.1">
    <property type="nucleotide sequence ID" value="NZ_RBIR01000009.1"/>
</dbReference>
<gene>
    <name evidence="7" type="ORF">C8D78_3373</name>
</gene>
<dbReference type="EMBL" id="RBIR01000009">
    <property type="protein sequence ID" value="RKR13715.1"/>
    <property type="molecule type" value="Genomic_DNA"/>
</dbReference>
<feature type="repeat" description="WD" evidence="3">
    <location>
        <begin position="1274"/>
        <end position="1315"/>
    </location>
</feature>
<dbReference type="PRINTS" id="PR00320">
    <property type="entry name" value="GPROTEINBRPT"/>
</dbReference>